<protein>
    <submittedName>
        <fullName evidence="2">DUF3106 domain-containing protein</fullName>
    </submittedName>
</protein>
<dbReference type="Proteomes" id="UP001208935">
    <property type="component" value="Unassembled WGS sequence"/>
</dbReference>
<dbReference type="InterPro" id="IPR021455">
    <property type="entry name" value="DUF3106"/>
</dbReference>
<dbReference type="Pfam" id="PF11304">
    <property type="entry name" value="DUF3106"/>
    <property type="match status" value="1"/>
</dbReference>
<evidence type="ECO:0000256" key="1">
    <source>
        <dbReference type="SAM" id="MobiDB-lite"/>
    </source>
</evidence>
<feature type="compositionally biased region" description="Low complexity" evidence="1">
    <location>
        <begin position="240"/>
        <end position="260"/>
    </location>
</feature>
<comment type="caution">
    <text evidence="2">The sequence shown here is derived from an EMBL/GenBank/DDBJ whole genome shotgun (WGS) entry which is preliminary data.</text>
</comment>
<dbReference type="EMBL" id="QZCW01000002">
    <property type="protein sequence ID" value="MCW5322039.1"/>
    <property type="molecule type" value="Genomic_DNA"/>
</dbReference>
<feature type="compositionally biased region" description="Low complexity" evidence="1">
    <location>
        <begin position="26"/>
        <end position="38"/>
    </location>
</feature>
<proteinExistence type="predicted"/>
<feature type="region of interest" description="Disordered" evidence="1">
    <location>
        <begin position="240"/>
        <end position="268"/>
    </location>
</feature>
<name>A0ABT3KVV7_9BURK</name>
<accession>A0ABT3KVV7</accession>
<feature type="region of interest" description="Disordered" evidence="1">
    <location>
        <begin position="1"/>
        <end position="46"/>
    </location>
</feature>
<gene>
    <name evidence="2" type="ORF">D5039_13035</name>
</gene>
<keyword evidence="3" id="KW-1185">Reference proteome</keyword>
<evidence type="ECO:0000313" key="3">
    <source>
        <dbReference type="Proteomes" id="UP001208935"/>
    </source>
</evidence>
<evidence type="ECO:0000313" key="2">
    <source>
        <dbReference type="EMBL" id="MCW5322039.1"/>
    </source>
</evidence>
<reference evidence="3" key="1">
    <citation type="submission" date="2023-07" db="EMBL/GenBank/DDBJ databases">
        <title>Verminephrobacter genomes.</title>
        <authorList>
            <person name="Lund M.B."/>
        </authorList>
    </citation>
    <scope>NUCLEOTIDE SEQUENCE [LARGE SCALE GENOMIC DNA]</scope>
    <source>
        <strain evidence="3">AtM5-05</strain>
    </source>
</reference>
<feature type="region of interest" description="Disordered" evidence="1">
    <location>
        <begin position="165"/>
        <end position="185"/>
    </location>
</feature>
<sequence>MRMAPSTLLQTRAEAAAANPDRHGVPAPAAPAADAQPQTEAGPGWETLSTQQKLALDPLAERWARISDAQKRRWLTLAASYPALSEQEREKFRERITDWANLSAQQRNQARLNYAVTTRLARDDKRAQWEAYQALSDEERRALAARAAPRPVGAATALHPVSPKKLAQVPAATQANPGRPNAPKIAPVVAQSPRAAAPVVPAALAAAPPPPAGNAPQSPPAAFTGVEAAPVAASVAVPTALPPLGAGAGAGESSPAAALPDNAALHPQ</sequence>
<organism evidence="2 3">
    <name type="scientific">Verminephrobacter aporrectodeae subsp. tuberculatae</name>
    <dbReference type="NCBI Taxonomy" id="1110392"/>
    <lineage>
        <taxon>Bacteria</taxon>
        <taxon>Pseudomonadati</taxon>
        <taxon>Pseudomonadota</taxon>
        <taxon>Betaproteobacteria</taxon>
        <taxon>Burkholderiales</taxon>
        <taxon>Comamonadaceae</taxon>
        <taxon>Verminephrobacter</taxon>
    </lineage>
</organism>